<evidence type="ECO:0000256" key="11">
    <source>
        <dbReference type="SAM" id="Phobius"/>
    </source>
</evidence>
<evidence type="ECO:0000256" key="2">
    <source>
        <dbReference type="ARBA" id="ARBA00022448"/>
    </source>
</evidence>
<feature type="transmembrane region" description="Helical" evidence="11">
    <location>
        <begin position="333"/>
        <end position="360"/>
    </location>
</feature>
<dbReference type="RefSeq" id="WP_085410246.1">
    <property type="nucleotide sequence ID" value="NZ_WAEL01000001.1"/>
</dbReference>
<evidence type="ECO:0000256" key="4">
    <source>
        <dbReference type="ARBA" id="ARBA00022692"/>
    </source>
</evidence>
<feature type="transmembrane region" description="Helical" evidence="11">
    <location>
        <begin position="255"/>
        <end position="272"/>
    </location>
</feature>
<name>A0ABX0QD50_9BACT</name>
<protein>
    <submittedName>
        <fullName evidence="13">Sodium:proton antiporter</fullName>
    </submittedName>
</protein>
<gene>
    <name evidence="13" type="ORF">F7231_01735</name>
</gene>
<evidence type="ECO:0000259" key="12">
    <source>
        <dbReference type="Pfam" id="PF03600"/>
    </source>
</evidence>
<comment type="subcellular location">
    <subcellularLocation>
        <location evidence="1">Membrane</location>
        <topology evidence="1">Multi-pass membrane protein</topology>
    </subcellularLocation>
</comment>
<dbReference type="InterPro" id="IPR004680">
    <property type="entry name" value="Cit_transptr-like_dom"/>
</dbReference>
<feature type="transmembrane region" description="Helical" evidence="11">
    <location>
        <begin position="55"/>
        <end position="79"/>
    </location>
</feature>
<evidence type="ECO:0000256" key="9">
    <source>
        <dbReference type="ARBA" id="ARBA00023201"/>
    </source>
</evidence>
<evidence type="ECO:0000313" key="14">
    <source>
        <dbReference type="Proteomes" id="UP000606008"/>
    </source>
</evidence>
<reference evidence="14" key="1">
    <citation type="submission" date="2019-09" db="EMBL/GenBank/DDBJ databases">
        <authorList>
            <person name="Jung D.-H."/>
        </authorList>
    </citation>
    <scope>NUCLEOTIDE SEQUENCE [LARGE SCALE GENOMIC DNA]</scope>
    <source>
        <strain evidence="14">JA-25</strain>
    </source>
</reference>
<keyword evidence="8 11" id="KW-0472">Membrane</keyword>
<organism evidence="13 14">
    <name type="scientific">Fibrivirga algicola</name>
    <dbReference type="NCBI Taxonomy" id="2950420"/>
    <lineage>
        <taxon>Bacteria</taxon>
        <taxon>Pseudomonadati</taxon>
        <taxon>Bacteroidota</taxon>
        <taxon>Cytophagia</taxon>
        <taxon>Cytophagales</taxon>
        <taxon>Spirosomataceae</taxon>
        <taxon>Fibrivirga</taxon>
    </lineage>
</organism>
<dbReference type="PANTHER" id="PTHR43269">
    <property type="entry name" value="SODIUM/PROTON ANTIPORTER 1-RELATED"/>
    <property type="match status" value="1"/>
</dbReference>
<dbReference type="EMBL" id="WAEL01000001">
    <property type="protein sequence ID" value="NID08882.1"/>
    <property type="molecule type" value="Genomic_DNA"/>
</dbReference>
<feature type="transmembrane region" description="Helical" evidence="11">
    <location>
        <begin position="178"/>
        <end position="198"/>
    </location>
</feature>
<dbReference type="Pfam" id="PF03600">
    <property type="entry name" value="CitMHS"/>
    <property type="match status" value="1"/>
</dbReference>
<dbReference type="PANTHER" id="PTHR43269:SF2">
    <property type="entry name" value="SODIUM_PROTON ANTIPORTER 1-RELATED"/>
    <property type="match status" value="1"/>
</dbReference>
<feature type="domain" description="Citrate transporter-like" evidence="12">
    <location>
        <begin position="13"/>
        <end position="355"/>
    </location>
</feature>
<keyword evidence="6" id="KW-0915">Sodium</keyword>
<feature type="transmembrane region" description="Helical" evidence="11">
    <location>
        <begin position="99"/>
        <end position="128"/>
    </location>
</feature>
<evidence type="ECO:0000256" key="7">
    <source>
        <dbReference type="ARBA" id="ARBA00023065"/>
    </source>
</evidence>
<keyword evidence="3" id="KW-0050">Antiport</keyword>
<evidence type="ECO:0000256" key="6">
    <source>
        <dbReference type="ARBA" id="ARBA00023053"/>
    </source>
</evidence>
<evidence type="ECO:0000256" key="1">
    <source>
        <dbReference type="ARBA" id="ARBA00004141"/>
    </source>
</evidence>
<keyword evidence="14" id="KW-1185">Reference proteome</keyword>
<comment type="caution">
    <text evidence="13">The sequence shown here is derived from an EMBL/GenBank/DDBJ whole genome shotgun (WGS) entry which is preliminary data.</text>
</comment>
<evidence type="ECO:0000256" key="10">
    <source>
        <dbReference type="ARBA" id="ARBA00025753"/>
    </source>
</evidence>
<keyword evidence="2" id="KW-0813">Transport</keyword>
<dbReference type="NCBIfam" id="NF038006">
    <property type="entry name" value="NhaD_1"/>
    <property type="match status" value="1"/>
</dbReference>
<feature type="transmembrane region" description="Helical" evidence="11">
    <location>
        <begin position="293"/>
        <end position="313"/>
    </location>
</feature>
<evidence type="ECO:0000256" key="5">
    <source>
        <dbReference type="ARBA" id="ARBA00022989"/>
    </source>
</evidence>
<dbReference type="InterPro" id="IPR045016">
    <property type="entry name" value="NhaD-like"/>
</dbReference>
<reference evidence="14" key="2">
    <citation type="submission" date="2023-07" db="EMBL/GenBank/DDBJ databases">
        <authorList>
            <person name="Jung D.-H."/>
        </authorList>
    </citation>
    <scope>NUCLEOTIDE SEQUENCE [LARGE SCALE GENOMIC DNA]</scope>
    <source>
        <strain evidence="14">JA-25</strain>
    </source>
</reference>
<dbReference type="Proteomes" id="UP000606008">
    <property type="component" value="Unassembled WGS sequence"/>
</dbReference>
<sequence>MLTTLLLVFLIGYLLITLEDVIHINKTATALITGVLCWTIYAVSEPDHHVVGEQLGHHLIDIAAILFFLLGAMTIVELIDAHEGFTLITDRIASRNTRTLLWITCALSFFLSALLDNLTTAIVMISVLRKLIRDPDQRRLMAGMTIIACNAGGAWSPIGDVTTTMLWIGGQITTANIIKTVLLPSSVALLVPLLIVTFRYPAGSTSFVATSDEDGASRPYVNQIARRDRRLMLSIGLGGMLFVPIFKTLTGLPPYMGVMLALGVIWLASEIIHKDKDEAAREPLTPAYALQNIDTPSVLFFLGILLAVGALEATGGLRAMATYLNESVGNLDVIVLLIGLVSAVVDNVPIVAATMGMYDLQTYPTDNKLWEFLAYCAGTGGSVLVIGSAAGVAVMGMEKLEFGWYLRKISWLALLGYLAGAGTYLAQMALFN</sequence>
<feature type="transmembrane region" description="Helical" evidence="11">
    <location>
        <begin position="372"/>
        <end position="397"/>
    </location>
</feature>
<keyword evidence="7" id="KW-0406">Ion transport</keyword>
<evidence type="ECO:0000256" key="8">
    <source>
        <dbReference type="ARBA" id="ARBA00023136"/>
    </source>
</evidence>
<accession>A0ABX0QD50</accession>
<keyword evidence="5 11" id="KW-1133">Transmembrane helix</keyword>
<evidence type="ECO:0000313" key="13">
    <source>
        <dbReference type="EMBL" id="NID08882.1"/>
    </source>
</evidence>
<feature type="transmembrane region" description="Helical" evidence="11">
    <location>
        <begin position="140"/>
        <end position="158"/>
    </location>
</feature>
<proteinExistence type="inferred from homology"/>
<feature type="transmembrane region" description="Helical" evidence="11">
    <location>
        <begin position="409"/>
        <end position="431"/>
    </location>
</feature>
<evidence type="ECO:0000256" key="3">
    <source>
        <dbReference type="ARBA" id="ARBA00022449"/>
    </source>
</evidence>
<keyword evidence="9" id="KW-0739">Sodium transport</keyword>
<keyword evidence="4 11" id="KW-0812">Transmembrane</keyword>
<comment type="similarity">
    <text evidence="10">Belongs to the NhaD Na(+)/H(+) (TC 2.A.62) antiporter family.</text>
</comment>